<dbReference type="Pfam" id="PF13489">
    <property type="entry name" value="Methyltransf_23"/>
    <property type="match status" value="1"/>
</dbReference>
<accession>A0A2V1JY45</accession>
<dbReference type="CDD" id="cd02440">
    <property type="entry name" value="AdoMet_MTases"/>
    <property type="match status" value="1"/>
</dbReference>
<dbReference type="SUPFAM" id="SSF53335">
    <property type="entry name" value="S-adenosyl-L-methionine-dependent methyltransferases"/>
    <property type="match status" value="1"/>
</dbReference>
<comment type="caution">
    <text evidence="1">The sequence shown here is derived from an EMBL/GenBank/DDBJ whole genome shotgun (WGS) entry which is preliminary data.</text>
</comment>
<proteinExistence type="predicted"/>
<dbReference type="EMBL" id="QETA01000008">
    <property type="protein sequence ID" value="PWF21227.1"/>
    <property type="molecule type" value="Genomic_DNA"/>
</dbReference>
<protein>
    <recommendedName>
        <fullName evidence="3">Methyltransferase</fullName>
    </recommendedName>
</protein>
<dbReference type="Proteomes" id="UP000245212">
    <property type="component" value="Unassembled WGS sequence"/>
</dbReference>
<evidence type="ECO:0000313" key="1">
    <source>
        <dbReference type="EMBL" id="PWF21227.1"/>
    </source>
</evidence>
<keyword evidence="2" id="KW-1185">Reference proteome</keyword>
<dbReference type="AlphaFoldDB" id="A0A2V1JY45"/>
<evidence type="ECO:0008006" key="3">
    <source>
        <dbReference type="Google" id="ProtNLM"/>
    </source>
</evidence>
<dbReference type="Gene3D" id="3.40.50.150">
    <property type="entry name" value="Vaccinia Virus protein VP39"/>
    <property type="match status" value="1"/>
</dbReference>
<dbReference type="RefSeq" id="WP_109063034.1">
    <property type="nucleotide sequence ID" value="NZ_QETA01000008.1"/>
</dbReference>
<sequence length="291" mass="32716">MSSFLYELESLGIILVDRLQPFHPTVRDRDDVSVLRDPLTEVIVLSGADHMSLEYYQQREGSAGQLREGNLTTLPRLADNIRRAQDFGPILRNRRWLDFGSGLGGMLDEMRGQAAWSAGLEPNRERAALARQNGHTVFNDLSEVDDGALDIVTMFHVLEHLTAPVDELVRVREHLRPGGRLLVEVPHARDALFSLYDCEAFKQFTFWSEHLILHTRQSLAILLEKAGFVDIEVSGFQRYPLANHLHWLARGKPGGQEAWSLLNTAGLAAEYEAALSRVDRTDSLIALCRAP</sequence>
<name>A0A2V1JY45_9BURK</name>
<reference evidence="2" key="1">
    <citation type="submission" date="2018-05" db="EMBL/GenBank/DDBJ databases">
        <authorList>
            <person name="Li Y."/>
        </authorList>
    </citation>
    <scope>NUCLEOTIDE SEQUENCE [LARGE SCALE GENOMIC DNA]</scope>
    <source>
        <strain evidence="2">3d-2-2</strain>
    </source>
</reference>
<dbReference type="PANTHER" id="PTHR43861">
    <property type="entry name" value="TRANS-ACONITATE 2-METHYLTRANSFERASE-RELATED"/>
    <property type="match status" value="1"/>
</dbReference>
<gene>
    <name evidence="1" type="ORF">DD235_15525</name>
</gene>
<dbReference type="InterPro" id="IPR029063">
    <property type="entry name" value="SAM-dependent_MTases_sf"/>
</dbReference>
<organism evidence="1 2">
    <name type="scientific">Corticimicrobacter populi</name>
    <dbReference type="NCBI Taxonomy" id="2175229"/>
    <lineage>
        <taxon>Bacteria</taxon>
        <taxon>Pseudomonadati</taxon>
        <taxon>Pseudomonadota</taxon>
        <taxon>Betaproteobacteria</taxon>
        <taxon>Burkholderiales</taxon>
        <taxon>Alcaligenaceae</taxon>
        <taxon>Corticimicrobacter</taxon>
    </lineage>
</organism>
<evidence type="ECO:0000313" key="2">
    <source>
        <dbReference type="Proteomes" id="UP000245212"/>
    </source>
</evidence>